<accession>A0AAI8VT47</accession>
<evidence type="ECO:0000313" key="3">
    <source>
        <dbReference type="EMBL" id="CAJ2510569.1"/>
    </source>
</evidence>
<evidence type="ECO:0000256" key="2">
    <source>
        <dbReference type="SAM" id="MobiDB-lite"/>
    </source>
</evidence>
<dbReference type="EMBL" id="CAUWAG010000017">
    <property type="protein sequence ID" value="CAJ2510569.1"/>
    <property type="molecule type" value="Genomic_DNA"/>
</dbReference>
<organism evidence="3 4">
    <name type="scientific">Anthostomella pinea</name>
    <dbReference type="NCBI Taxonomy" id="933095"/>
    <lineage>
        <taxon>Eukaryota</taxon>
        <taxon>Fungi</taxon>
        <taxon>Dikarya</taxon>
        <taxon>Ascomycota</taxon>
        <taxon>Pezizomycotina</taxon>
        <taxon>Sordariomycetes</taxon>
        <taxon>Xylariomycetidae</taxon>
        <taxon>Xylariales</taxon>
        <taxon>Xylariaceae</taxon>
        <taxon>Anthostomella</taxon>
    </lineage>
</organism>
<feature type="compositionally biased region" description="Basic and acidic residues" evidence="2">
    <location>
        <begin position="103"/>
        <end position="113"/>
    </location>
</feature>
<dbReference type="AlphaFoldDB" id="A0AAI8VT47"/>
<reference evidence="3" key="1">
    <citation type="submission" date="2023-10" db="EMBL/GenBank/DDBJ databases">
        <authorList>
            <person name="Hackl T."/>
        </authorList>
    </citation>
    <scope>NUCLEOTIDE SEQUENCE</scope>
</reference>
<dbReference type="PANTHER" id="PTHR13806:SF31">
    <property type="entry name" value="FLOTILLIN-LIKE PROTEIN 1-RELATED"/>
    <property type="match status" value="1"/>
</dbReference>
<dbReference type="GO" id="GO:0005886">
    <property type="term" value="C:plasma membrane"/>
    <property type="evidence" value="ECO:0007669"/>
    <property type="project" value="TreeGrafter"/>
</dbReference>
<feature type="region of interest" description="Disordered" evidence="2">
    <location>
        <begin position="100"/>
        <end position="124"/>
    </location>
</feature>
<dbReference type="InterPro" id="IPR027705">
    <property type="entry name" value="Flotillin_fam"/>
</dbReference>
<name>A0AAI8VT47_9PEZI</name>
<gene>
    <name evidence="3" type="ORF">KHLLAP_LOCUS11037</name>
</gene>
<comment type="similarity">
    <text evidence="1">Belongs to the band 7/mec-2 family. Flotillin subfamily.</text>
</comment>
<evidence type="ECO:0000256" key="1">
    <source>
        <dbReference type="RuleBase" id="RU366054"/>
    </source>
</evidence>
<evidence type="ECO:0000313" key="4">
    <source>
        <dbReference type="Proteomes" id="UP001295740"/>
    </source>
</evidence>
<comment type="caution">
    <text evidence="3">The sequence shown here is derived from an EMBL/GenBank/DDBJ whole genome shotgun (WGS) entry which is preliminary data.</text>
</comment>
<keyword evidence="4" id="KW-1185">Reference proteome</keyword>
<dbReference type="PANTHER" id="PTHR13806">
    <property type="entry name" value="FLOTILLIN-RELATED"/>
    <property type="match status" value="1"/>
</dbReference>
<sequence>MAETYHKMSHAFGGPAGLLQYMMIEKGTFVELSKANATAVSGMQPKISVWNTGAEAGSGAGGSGSGSVQDSTATMRNVYQLLPPLMSTIQNQTGITLQFGRMPDNEVTRREKQQPNGKGKPHGE</sequence>
<dbReference type="Proteomes" id="UP001295740">
    <property type="component" value="Unassembled WGS sequence"/>
</dbReference>
<proteinExistence type="inferred from homology"/>
<protein>
    <submittedName>
        <fullName evidence="3">Uu.00g095380.m01.CDS01</fullName>
    </submittedName>
</protein>